<dbReference type="InterPro" id="IPR006553">
    <property type="entry name" value="Leu-rich_rpt_Cys-con_subtyp"/>
</dbReference>
<dbReference type="PANTHER" id="PTHR13318">
    <property type="entry name" value="PARTNER OF PAIRED, ISOFORM B-RELATED"/>
    <property type="match status" value="1"/>
</dbReference>
<dbReference type="Gene3D" id="3.80.10.10">
    <property type="entry name" value="Ribonuclease Inhibitor"/>
    <property type="match status" value="2"/>
</dbReference>
<reference evidence="4" key="1">
    <citation type="journal article" date="2020" name="Fungal Divers.">
        <title>Resolving the Mortierellaceae phylogeny through synthesis of multi-gene phylogenetics and phylogenomics.</title>
        <authorList>
            <person name="Vandepol N."/>
            <person name="Liber J."/>
            <person name="Desiro A."/>
            <person name="Na H."/>
            <person name="Kennedy M."/>
            <person name="Barry K."/>
            <person name="Grigoriev I.V."/>
            <person name="Miller A.N."/>
            <person name="O'Donnell K."/>
            <person name="Stajich J.E."/>
            <person name="Bonito G."/>
        </authorList>
    </citation>
    <scope>NUCLEOTIDE SEQUENCE</scope>
    <source>
        <strain evidence="4">NRRL 2769</strain>
    </source>
</reference>
<feature type="region of interest" description="Disordered" evidence="1">
    <location>
        <begin position="80"/>
        <end position="162"/>
    </location>
</feature>
<dbReference type="Proteomes" id="UP000703661">
    <property type="component" value="Unassembled WGS sequence"/>
</dbReference>
<dbReference type="SUPFAM" id="SSF81383">
    <property type="entry name" value="F-box domain"/>
    <property type="match status" value="1"/>
</dbReference>
<feature type="domain" description="F-box" evidence="2">
    <location>
        <begin position="347"/>
        <end position="395"/>
    </location>
</feature>
<feature type="region of interest" description="Disordered" evidence="1">
    <location>
        <begin position="40"/>
        <end position="66"/>
    </location>
</feature>
<dbReference type="SMART" id="SM00367">
    <property type="entry name" value="LRR_CC"/>
    <property type="match status" value="6"/>
</dbReference>
<dbReference type="GO" id="GO:0031146">
    <property type="term" value="P:SCF-dependent proteasomal ubiquitin-dependent protein catabolic process"/>
    <property type="evidence" value="ECO:0007669"/>
    <property type="project" value="TreeGrafter"/>
</dbReference>
<feature type="domain" description="F-box/LRR-repeat protein 15-like leucin rich repeat" evidence="3">
    <location>
        <begin position="474"/>
        <end position="626"/>
    </location>
</feature>
<evidence type="ECO:0000256" key="1">
    <source>
        <dbReference type="SAM" id="MobiDB-lite"/>
    </source>
</evidence>
<dbReference type="EMBL" id="JAAAID010000032">
    <property type="protein sequence ID" value="KAG0024034.1"/>
    <property type="molecule type" value="Genomic_DNA"/>
</dbReference>
<dbReference type="InterPro" id="IPR001810">
    <property type="entry name" value="F-box_dom"/>
</dbReference>
<keyword evidence="5" id="KW-1185">Reference proteome</keyword>
<dbReference type="GO" id="GO:0019005">
    <property type="term" value="C:SCF ubiquitin ligase complex"/>
    <property type="evidence" value="ECO:0007669"/>
    <property type="project" value="TreeGrafter"/>
</dbReference>
<evidence type="ECO:0000259" key="3">
    <source>
        <dbReference type="Pfam" id="PF25372"/>
    </source>
</evidence>
<name>A0A9P6T4H7_9FUNG</name>
<dbReference type="Pfam" id="PF25372">
    <property type="entry name" value="DUF7885"/>
    <property type="match status" value="1"/>
</dbReference>
<accession>A0A9P6T4H7</accession>
<evidence type="ECO:0000313" key="5">
    <source>
        <dbReference type="Proteomes" id="UP000703661"/>
    </source>
</evidence>
<gene>
    <name evidence="4" type="primary">AMN1</name>
    <name evidence="4" type="ORF">BGZ80_006478</name>
</gene>
<dbReference type="SUPFAM" id="SSF52047">
    <property type="entry name" value="RNI-like"/>
    <property type="match status" value="1"/>
</dbReference>
<evidence type="ECO:0000259" key="2">
    <source>
        <dbReference type="Pfam" id="PF12937"/>
    </source>
</evidence>
<feature type="compositionally biased region" description="Low complexity" evidence="1">
    <location>
        <begin position="103"/>
        <end position="116"/>
    </location>
</feature>
<dbReference type="InterPro" id="IPR032675">
    <property type="entry name" value="LRR_dom_sf"/>
</dbReference>
<evidence type="ECO:0000313" key="4">
    <source>
        <dbReference type="EMBL" id="KAG0024034.1"/>
    </source>
</evidence>
<dbReference type="InterPro" id="IPR036047">
    <property type="entry name" value="F-box-like_dom_sf"/>
</dbReference>
<dbReference type="AlphaFoldDB" id="A0A9P6T4H7"/>
<feature type="compositionally biased region" description="Low complexity" evidence="1">
    <location>
        <begin position="132"/>
        <end position="162"/>
    </location>
</feature>
<dbReference type="InterPro" id="IPR057207">
    <property type="entry name" value="FBXL15_LRR"/>
</dbReference>
<sequence length="750" mass="85019">MSGPSHSFFRRLLKVFVGGNNIEQQGYDLCNRKAHPLEGDFYDSSSTLEDQQGSEPQMDDSGSSEEYKCIRGSQHISNWRMMATSPPPGSQSNSVARYKKRSNSTATTSSIASAYSQERRAAKNSRPGRTASLSGDSTGSGSDYSSCASDMSNRRSSVTSSISGESIHYDLGTIGKNRAFMNNNQQYRQHFTGNCGSTTNTTNPAQKDIIKRRLSFFKASRRGSGFSTKSQDAAVNSIDINPADESEHDVETEDMDLDDEDDEILDDYNDTEEEENGEMDYATHDSTLTAKVELDPHHRQQERTHRQSKRVRQLYNSLLFRNRIGGCMVHTNPLFELERRLSPIQLPEILHLIFQFVIDLTPVDDYSQREIYNCLLVCKQWYLIAQKTLWREIRLRNPEKLGLFVDLLKRTESVEHLGNERNNRMRLHQKQQQNQMMSDVTIIRQHQRRASTMRYEQESIMAPMAMQKRLHERGSAVKKIVLHKLKLIEDQDIMPLTTWFHNLQILEFYICERLTDKTVVAVAENCPRLQQLLMPGCAKITDVGISQIALRCPKMKHLDLRACSNVSDESLILVARHCPELWHLNVGRVSSAPKVTGKSIVEIAKNTNLNTLGLAGCGMTDEAVIEIARHSHSGLHRCPLLTSASIRALMELCPNLAVLEIKQCVLVTDMATVYRFSTRRVLVELCPELQRRLLEYKVELSQMNDSTQEANNNNNNTMTQTSVAGQSANQHYHNNLSIQQQTTATVITHT</sequence>
<comment type="caution">
    <text evidence="4">The sequence shown here is derived from an EMBL/GenBank/DDBJ whole genome shotgun (WGS) entry which is preliminary data.</text>
</comment>
<feature type="compositionally biased region" description="Polar residues" evidence="1">
    <location>
        <begin position="43"/>
        <end position="55"/>
    </location>
</feature>
<proteinExistence type="predicted"/>
<protein>
    <submittedName>
        <fullName evidence="4">Antagonist of MEN (Mitotic Exit Network)</fullName>
    </submittedName>
</protein>
<dbReference type="Gene3D" id="1.20.1280.50">
    <property type="match status" value="1"/>
</dbReference>
<dbReference type="Pfam" id="PF12937">
    <property type="entry name" value="F-box-like"/>
    <property type="match status" value="1"/>
</dbReference>
<organism evidence="4 5">
    <name type="scientific">Entomortierella chlamydospora</name>
    <dbReference type="NCBI Taxonomy" id="101097"/>
    <lineage>
        <taxon>Eukaryota</taxon>
        <taxon>Fungi</taxon>
        <taxon>Fungi incertae sedis</taxon>
        <taxon>Mucoromycota</taxon>
        <taxon>Mortierellomycotina</taxon>
        <taxon>Mortierellomycetes</taxon>
        <taxon>Mortierellales</taxon>
        <taxon>Mortierellaceae</taxon>
        <taxon>Entomortierella</taxon>
    </lineage>
</organism>